<gene>
    <name evidence="2" type="ORF">X805_37640</name>
</gene>
<evidence type="ECO:0000313" key="2">
    <source>
        <dbReference type="EMBL" id="KDB50629.1"/>
    </source>
</evidence>
<dbReference type="EMBL" id="AZRA01000123">
    <property type="protein sequence ID" value="KDB50629.1"/>
    <property type="molecule type" value="Genomic_DNA"/>
</dbReference>
<dbReference type="Pfam" id="PF04383">
    <property type="entry name" value="KilA-N"/>
    <property type="match status" value="1"/>
</dbReference>
<keyword evidence="3" id="KW-1185">Reference proteome</keyword>
<name>A0A059KHE4_9BURK</name>
<dbReference type="eggNOG" id="COG3646">
    <property type="taxonomic scope" value="Bacteria"/>
</dbReference>
<dbReference type="Pfam" id="PF10547">
    <property type="entry name" value="P22_AR_N"/>
    <property type="match status" value="1"/>
</dbReference>
<dbReference type="InterPro" id="IPR014054">
    <property type="entry name" value="Phage_regulatory_Rha"/>
</dbReference>
<reference evidence="2 3" key="1">
    <citation type="journal article" date="2014" name="FEMS Microbiol. Ecol.">
        <title>Sphaerotilus natans encrusted with nanoball-shaped Fe(III) oxide minerals formed by nitrate-reducing mixotrophic Fe(II) oxidation.</title>
        <authorList>
            <person name="Park S."/>
            <person name="Kim D.H."/>
            <person name="Lee J.H."/>
            <person name="Hur H.G."/>
        </authorList>
    </citation>
    <scope>NUCLEOTIDE SEQUENCE [LARGE SCALE GENOMIC DNA]</scope>
    <source>
        <strain evidence="2 3">DSM 6575</strain>
    </source>
</reference>
<protein>
    <recommendedName>
        <fullName evidence="1">KilA/APSES-type HTH DNA-binding domain-containing protein</fullName>
    </recommendedName>
</protein>
<dbReference type="PRINTS" id="PR01994">
    <property type="entry name" value="ANTIREPRESSR"/>
</dbReference>
<dbReference type="RefSeq" id="WP_051632256.1">
    <property type="nucleotide sequence ID" value="NZ_AZRA01000123.1"/>
</dbReference>
<organism evidence="2 3">
    <name type="scientific">Sphaerotilus natans subsp. natans DSM 6575</name>
    <dbReference type="NCBI Taxonomy" id="1286631"/>
    <lineage>
        <taxon>Bacteria</taxon>
        <taxon>Pseudomonadati</taxon>
        <taxon>Pseudomonadota</taxon>
        <taxon>Betaproteobacteria</taxon>
        <taxon>Burkholderiales</taxon>
        <taxon>Sphaerotilaceae</taxon>
        <taxon>Sphaerotilus</taxon>
    </lineage>
</organism>
<sequence>MNGVIQTIPFHDMSLSAVLVNGAPFVAIRPICEALGLDWPSQRKRIHRDPELMSCVVMMTTQLPSDAQTRRIVFLPLDRLNGWLFGVDVARVREELRERMNWYRRECYAVLARHFGLSRPEAEQGVLQLVPPEQTVEGSERTAHADSPAITIIGISVRQDGHGRYSLNDLHKVAMADGCATEAHRPSSFLRAAETQAFVAALDRGARGEPQAICAVHTQQGRAGGSYGSRLVALRYAAWIDLRFGAQVHKLFGDMDAAMAHEAVMQASPAPEGTTQYIATLSKVFGSGQATMSSVEIRDLTGKRHDYIMRDIRLMLIELYGPLAPSRFEDTHYYPENSQVHKIYRLPQRECMILFAGYDTKARAEIVDRWMGRGQSAVNPPSPAPAAPPSVALPPAARPSKGINHGEAINLSLGYLRDAVTLLSAATRPDMPAGITHDLAAMAHSAVISGADEIERLAANQTRS</sequence>
<proteinExistence type="predicted"/>
<comment type="caution">
    <text evidence="2">The sequence shown here is derived from an EMBL/GenBank/DDBJ whole genome shotgun (WGS) entry which is preliminary data.</text>
</comment>
<dbReference type="AlphaFoldDB" id="A0A059KHE4"/>
<dbReference type="eggNOG" id="COG3378">
    <property type="taxonomic scope" value="Bacteria"/>
</dbReference>
<accession>A0A059KHE4</accession>
<dbReference type="Proteomes" id="UP000026714">
    <property type="component" value="Unassembled WGS sequence"/>
</dbReference>
<evidence type="ECO:0000259" key="1">
    <source>
        <dbReference type="SMART" id="SM01252"/>
    </source>
</evidence>
<dbReference type="InterPro" id="IPR018875">
    <property type="entry name" value="Antirepressor_Ant_N"/>
</dbReference>
<feature type="domain" description="KilA/APSES-type HTH DNA-binding" evidence="1">
    <location>
        <begin position="153"/>
        <end position="258"/>
    </location>
</feature>
<dbReference type="STRING" id="34103.SAMN05421778_101283"/>
<dbReference type="SMART" id="SM01252">
    <property type="entry name" value="KilA-N"/>
    <property type="match status" value="1"/>
</dbReference>
<dbReference type="Pfam" id="PF09669">
    <property type="entry name" value="Phage_pRha"/>
    <property type="match status" value="1"/>
</dbReference>
<evidence type="ECO:0000313" key="3">
    <source>
        <dbReference type="Proteomes" id="UP000026714"/>
    </source>
</evidence>
<dbReference type="InterPro" id="IPR018004">
    <property type="entry name" value="KilA/APSES_HTH"/>
</dbReference>